<dbReference type="Gene3D" id="3.40.50.150">
    <property type="entry name" value="Vaccinia Virus protein VP39"/>
    <property type="match status" value="1"/>
</dbReference>
<reference evidence="7 8" key="1">
    <citation type="submission" date="2016-10" db="EMBL/GenBank/DDBJ databases">
        <authorList>
            <person name="de Groot N.N."/>
        </authorList>
    </citation>
    <scope>NUCLEOTIDE SEQUENCE [LARGE SCALE GENOMIC DNA]</scope>
    <source>
        <strain evidence="7 8">S5-249</strain>
    </source>
</reference>
<evidence type="ECO:0000256" key="3">
    <source>
        <dbReference type="ARBA" id="ARBA00022691"/>
    </source>
</evidence>
<dbReference type="SUPFAM" id="SSF53335">
    <property type="entry name" value="S-adenosyl-L-methionine-dependent methyltransferases"/>
    <property type="match status" value="1"/>
</dbReference>
<dbReference type="Proteomes" id="UP000198824">
    <property type="component" value="Unassembled WGS sequence"/>
</dbReference>
<dbReference type="GO" id="GO:0008173">
    <property type="term" value="F:RNA methyltransferase activity"/>
    <property type="evidence" value="ECO:0007669"/>
    <property type="project" value="InterPro"/>
</dbReference>
<evidence type="ECO:0000256" key="4">
    <source>
        <dbReference type="ARBA" id="ARBA00022884"/>
    </source>
</evidence>
<keyword evidence="3 5" id="KW-0949">S-adenosyl-L-methionine</keyword>
<keyword evidence="2 5" id="KW-0808">Transferase</keyword>
<evidence type="ECO:0000256" key="2">
    <source>
        <dbReference type="ARBA" id="ARBA00022679"/>
    </source>
</evidence>
<dbReference type="GO" id="GO:0006355">
    <property type="term" value="P:regulation of DNA-templated transcription"/>
    <property type="evidence" value="ECO:0007669"/>
    <property type="project" value="InterPro"/>
</dbReference>
<organism evidence="7 8">
    <name type="scientific">Sphingomonas jatrophae</name>
    <dbReference type="NCBI Taxonomy" id="1166337"/>
    <lineage>
        <taxon>Bacteria</taxon>
        <taxon>Pseudomonadati</taxon>
        <taxon>Pseudomonadota</taxon>
        <taxon>Alphaproteobacteria</taxon>
        <taxon>Sphingomonadales</taxon>
        <taxon>Sphingomonadaceae</taxon>
        <taxon>Sphingomonas</taxon>
    </lineage>
</organism>
<feature type="binding site" evidence="5">
    <location>
        <position position="297"/>
    </location>
    <ligand>
        <name>S-adenosyl-L-methionine</name>
        <dbReference type="ChEBI" id="CHEBI:59789"/>
    </ligand>
</feature>
<name>A0A1I6M8N0_9SPHN</name>
<dbReference type="GO" id="GO:0001510">
    <property type="term" value="P:RNA methylation"/>
    <property type="evidence" value="ECO:0007669"/>
    <property type="project" value="InterPro"/>
</dbReference>
<dbReference type="Pfam" id="PF01189">
    <property type="entry name" value="Methyltr_RsmB-F"/>
    <property type="match status" value="1"/>
</dbReference>
<evidence type="ECO:0000256" key="5">
    <source>
        <dbReference type="PROSITE-ProRule" id="PRU01023"/>
    </source>
</evidence>
<keyword evidence="4 5" id="KW-0694">RNA-binding</keyword>
<evidence type="ECO:0000256" key="1">
    <source>
        <dbReference type="ARBA" id="ARBA00022603"/>
    </source>
</evidence>
<comment type="caution">
    <text evidence="5">Lacks conserved residue(s) required for the propagation of feature annotation.</text>
</comment>
<dbReference type="PROSITE" id="PS51686">
    <property type="entry name" value="SAM_MT_RSMB_NOP"/>
    <property type="match status" value="1"/>
</dbReference>
<dbReference type="InterPro" id="IPR023267">
    <property type="entry name" value="RCMT"/>
</dbReference>
<dbReference type="OrthoDB" id="9810297at2"/>
<dbReference type="InterPro" id="IPR006027">
    <property type="entry name" value="NusB_RsmB_TIM44"/>
</dbReference>
<dbReference type="SUPFAM" id="SSF48013">
    <property type="entry name" value="NusB-like"/>
    <property type="match status" value="1"/>
</dbReference>
<dbReference type="InterPro" id="IPR001678">
    <property type="entry name" value="MeTrfase_RsmB-F_NOP2_dom"/>
</dbReference>
<feature type="domain" description="SAM-dependent MTase RsmB/NOP-type" evidence="6">
    <location>
        <begin position="137"/>
        <end position="415"/>
    </location>
</feature>
<dbReference type="PANTHER" id="PTHR22807:SF61">
    <property type="entry name" value="NOL1_NOP2_SUN FAMILY PROTEIN _ ANTITERMINATION NUSB DOMAIN-CONTAINING PROTEIN"/>
    <property type="match status" value="1"/>
</dbReference>
<dbReference type="CDD" id="cd02440">
    <property type="entry name" value="AdoMet_MTases"/>
    <property type="match status" value="1"/>
</dbReference>
<dbReference type="Pfam" id="PF01029">
    <property type="entry name" value="NusB"/>
    <property type="match status" value="1"/>
</dbReference>
<dbReference type="InterPro" id="IPR049560">
    <property type="entry name" value="MeTrfase_RsmB-F_NOP2_cat"/>
</dbReference>
<dbReference type="GO" id="GO:0003723">
    <property type="term" value="F:RNA binding"/>
    <property type="evidence" value="ECO:0007669"/>
    <property type="project" value="UniProtKB-UniRule"/>
</dbReference>
<dbReference type="STRING" id="1166337.SAMN05192580_3670"/>
<feature type="binding site" evidence="5">
    <location>
        <begin position="234"/>
        <end position="240"/>
    </location>
    <ligand>
        <name>S-adenosyl-L-methionine</name>
        <dbReference type="ChEBI" id="CHEBI:59789"/>
    </ligand>
</feature>
<gene>
    <name evidence="7" type="ORF">SAMN05192580_3670</name>
</gene>
<accession>A0A1I6M8N0</accession>
<evidence type="ECO:0000313" key="7">
    <source>
        <dbReference type="EMBL" id="SFS12031.1"/>
    </source>
</evidence>
<keyword evidence="1 5" id="KW-0489">Methyltransferase</keyword>
<dbReference type="InterPro" id="IPR029063">
    <property type="entry name" value="SAM-dependent_MTases_sf"/>
</dbReference>
<feature type="active site" description="Nucleophile" evidence="5">
    <location>
        <position position="350"/>
    </location>
</feature>
<keyword evidence="8" id="KW-1185">Reference proteome</keyword>
<dbReference type="PANTHER" id="PTHR22807">
    <property type="entry name" value="NOP2 YEAST -RELATED NOL1/NOP2/FMU SUN DOMAIN-CONTAINING"/>
    <property type="match status" value="1"/>
</dbReference>
<sequence length="416" mass="43359">MSGEEGGTPLPPGFAVRRSALRLLDAVLRKGLPLEAALPSATQSLDRADDRAFAHAIAAETLRRLTDLDALIDAATAKPLPADAKARTALRIALVQALALGTPPHAAIATVLPLVDGGPRRLVHGVFGATMRRGATLPSPPHLPDTVATRWPAAWVEPARAMLAAPPPIDLTLKPGVTAPEGFTLASGHVRVPAGTAVTALPGYEAGDWWVQDIAASLPARLIGAGRGHAIDLCAAPGGKTMQLAAAGWQVTALDLDRKRLDRLRENLTRTRLSARVVEANAGVWLPDAPADAVLLDAPCSATGIFRRHPDVLHRARPRAIANLAAQQAVLLAHAAEMVAPGGVLVYAVCSLERDEGEAVADGFAASGFVPEPIRADELPDGFVPDASGRLRVAPGTLAEAGGADGFFVARWRRSL</sequence>
<evidence type="ECO:0000313" key="8">
    <source>
        <dbReference type="Proteomes" id="UP000198824"/>
    </source>
</evidence>
<dbReference type="Gene3D" id="1.10.940.10">
    <property type="entry name" value="NusB-like"/>
    <property type="match status" value="1"/>
</dbReference>
<dbReference type="PRINTS" id="PR02008">
    <property type="entry name" value="RCMTFAMILY"/>
</dbReference>
<evidence type="ECO:0000259" key="6">
    <source>
        <dbReference type="PROSITE" id="PS51686"/>
    </source>
</evidence>
<proteinExistence type="inferred from homology"/>
<dbReference type="AlphaFoldDB" id="A0A1I6M8N0"/>
<dbReference type="InterPro" id="IPR035926">
    <property type="entry name" value="NusB-like_sf"/>
</dbReference>
<dbReference type="RefSeq" id="WP_093316882.1">
    <property type="nucleotide sequence ID" value="NZ_FOZG01000003.1"/>
</dbReference>
<comment type="similarity">
    <text evidence="5">Belongs to the class I-like SAM-binding methyltransferase superfamily. RsmB/NOP family.</text>
</comment>
<feature type="binding site" evidence="5">
    <location>
        <position position="255"/>
    </location>
    <ligand>
        <name>S-adenosyl-L-methionine</name>
        <dbReference type="ChEBI" id="CHEBI:59789"/>
    </ligand>
</feature>
<dbReference type="EMBL" id="FOZG01000003">
    <property type="protein sequence ID" value="SFS12031.1"/>
    <property type="molecule type" value="Genomic_DNA"/>
</dbReference>
<protein>
    <submittedName>
        <fullName evidence="7">16S rRNA (Cytosine967-C5)-methyltransferase</fullName>
    </submittedName>
</protein>